<protein>
    <submittedName>
        <fullName evidence="1">Uncharacterized protein</fullName>
    </submittedName>
</protein>
<dbReference type="RefSeq" id="WP_074631984.1">
    <property type="nucleotide sequence ID" value="NZ_FNKY01000001.1"/>
</dbReference>
<sequence length="98" mass="10632">MFESKYVDGETIPPFDDAVSTIISSYKIEGGGNTMCIAIENLEGKIYRVIKSIGLGAYMYATSSLHDIGLKDILAKSIDGKNGYDGWFVVVSSNRGLD</sequence>
<organism evidence="1 2">
    <name type="scientific">Nitrosospira multiformis</name>
    <dbReference type="NCBI Taxonomy" id="1231"/>
    <lineage>
        <taxon>Bacteria</taxon>
        <taxon>Pseudomonadati</taxon>
        <taxon>Pseudomonadota</taxon>
        <taxon>Betaproteobacteria</taxon>
        <taxon>Nitrosomonadales</taxon>
        <taxon>Nitrosomonadaceae</taxon>
        <taxon>Nitrosospira</taxon>
    </lineage>
</organism>
<reference evidence="1 2" key="1">
    <citation type="submission" date="2016-10" db="EMBL/GenBank/DDBJ databases">
        <authorList>
            <person name="Varghese N."/>
            <person name="Submissions S."/>
        </authorList>
    </citation>
    <scope>NUCLEOTIDE SEQUENCE [LARGE SCALE GENOMIC DNA]</scope>
    <source>
        <strain evidence="1 2">Nl1</strain>
    </source>
</reference>
<name>A0ABY0TDJ7_9PROT</name>
<dbReference type="Proteomes" id="UP000183471">
    <property type="component" value="Unassembled WGS sequence"/>
</dbReference>
<gene>
    <name evidence="1" type="ORF">SAMN05216402_1779</name>
</gene>
<evidence type="ECO:0000313" key="1">
    <source>
        <dbReference type="EMBL" id="SDQ66960.1"/>
    </source>
</evidence>
<accession>A0ABY0TDJ7</accession>
<evidence type="ECO:0000313" key="2">
    <source>
        <dbReference type="Proteomes" id="UP000183471"/>
    </source>
</evidence>
<comment type="caution">
    <text evidence="1">The sequence shown here is derived from an EMBL/GenBank/DDBJ whole genome shotgun (WGS) entry which is preliminary data.</text>
</comment>
<proteinExistence type="predicted"/>
<keyword evidence="2" id="KW-1185">Reference proteome</keyword>
<dbReference type="EMBL" id="FNKY01000001">
    <property type="protein sequence ID" value="SDQ66960.1"/>
    <property type="molecule type" value="Genomic_DNA"/>
</dbReference>